<sequence length="218" mass="24290">MAKPELPRGYLGAQPKFGDVGLSTLSHDNPEITLDTNEVEIKFRTRFPVKVTANLVNCITQQESSDTIFTQTQGDVVSFIVKMSSVGYHKFQIFALKASDDSKTLPGVYNYLLNCTRLSHRVLQFPKQYAQWKQGCYLTEPLTIDPDGALNDIKFRVLVPGANAVAVTVGDSWTQLENMGKDNWEGRASAARGERLTLNVNYAGKDNTKYATLLEYSL</sequence>
<dbReference type="AlphaFoldDB" id="A0A8B6CNV4"/>
<dbReference type="EMBL" id="UYJE01001983">
    <property type="protein sequence ID" value="VDI06842.1"/>
    <property type="molecule type" value="Genomic_DNA"/>
</dbReference>
<organism evidence="2 3">
    <name type="scientific">Mytilus galloprovincialis</name>
    <name type="common">Mediterranean mussel</name>
    <dbReference type="NCBI Taxonomy" id="29158"/>
    <lineage>
        <taxon>Eukaryota</taxon>
        <taxon>Metazoa</taxon>
        <taxon>Spiralia</taxon>
        <taxon>Lophotrochozoa</taxon>
        <taxon>Mollusca</taxon>
        <taxon>Bivalvia</taxon>
        <taxon>Autobranchia</taxon>
        <taxon>Pteriomorphia</taxon>
        <taxon>Mytilida</taxon>
        <taxon>Mytiloidea</taxon>
        <taxon>Mytilidae</taxon>
        <taxon>Mytilinae</taxon>
        <taxon>Mytilus</taxon>
    </lineage>
</organism>
<keyword evidence="3" id="KW-1185">Reference proteome</keyword>
<comment type="caution">
    <text evidence="2">The sequence shown here is derived from an EMBL/GenBank/DDBJ whole genome shotgun (WGS) entry which is preliminary data.</text>
</comment>
<reference evidence="2" key="1">
    <citation type="submission" date="2018-11" db="EMBL/GenBank/DDBJ databases">
        <authorList>
            <person name="Alioto T."/>
            <person name="Alioto T."/>
        </authorList>
    </citation>
    <scope>NUCLEOTIDE SEQUENCE</scope>
</reference>
<evidence type="ECO:0000313" key="3">
    <source>
        <dbReference type="Proteomes" id="UP000596742"/>
    </source>
</evidence>
<dbReference type="Pfam" id="PF23265">
    <property type="entry name" value="Ig-like_KY"/>
    <property type="match status" value="1"/>
</dbReference>
<dbReference type="InterPro" id="IPR053041">
    <property type="entry name" value="Transglut-like_Superfamily_Mod"/>
</dbReference>
<dbReference type="Proteomes" id="UP000596742">
    <property type="component" value="Unassembled WGS sequence"/>
</dbReference>
<dbReference type="InterPro" id="IPR056564">
    <property type="entry name" value="Ig-like_KY"/>
</dbReference>
<accession>A0A8B6CNV4</accession>
<protein>
    <recommendedName>
        <fullName evidence="1">KY-like immunoglobulin-like domain-containing protein</fullName>
    </recommendedName>
</protein>
<evidence type="ECO:0000313" key="2">
    <source>
        <dbReference type="EMBL" id="VDI06842.1"/>
    </source>
</evidence>
<dbReference type="OrthoDB" id="6045135at2759"/>
<gene>
    <name evidence="2" type="ORF">MGAL_10B048106</name>
</gene>
<dbReference type="PANTHER" id="PTHR47020">
    <property type="entry name" value="HILLARIN"/>
    <property type="match status" value="1"/>
</dbReference>
<dbReference type="PANTHER" id="PTHR47020:SF1">
    <property type="entry name" value="HILLARIN"/>
    <property type="match status" value="1"/>
</dbReference>
<feature type="domain" description="KY-like immunoglobulin-like" evidence="1">
    <location>
        <begin position="10"/>
        <end position="126"/>
    </location>
</feature>
<evidence type="ECO:0000259" key="1">
    <source>
        <dbReference type="Pfam" id="PF23265"/>
    </source>
</evidence>
<name>A0A8B6CNV4_MYTGA</name>
<proteinExistence type="predicted"/>